<name>A0A645GC58_9ZZZZ</name>
<proteinExistence type="predicted"/>
<dbReference type="AlphaFoldDB" id="A0A645GC58"/>
<dbReference type="EMBL" id="VSSQ01069618">
    <property type="protein sequence ID" value="MPN21604.1"/>
    <property type="molecule type" value="Genomic_DNA"/>
</dbReference>
<evidence type="ECO:0000313" key="1">
    <source>
        <dbReference type="EMBL" id="MPN21604.1"/>
    </source>
</evidence>
<sequence length="177" mass="19336">MADKQGATVPGLIRHKLGQGEVWFSPVAFGAPAAAFEVSSKEKMNFEAQPESEAIAFDVLKRVAGNHFVWEPLAIPDRVLTSLYETGDGKLAVHFLNATKSNYKKGEVVPSTAPQDAFAPLNTEMKFRIKRPGAVKAYAVSPDFEGRQALPLTRDGETVTVTVPPNTLRGYMIVYLE</sequence>
<comment type="caution">
    <text evidence="1">The sequence shown here is derived from an EMBL/GenBank/DDBJ whole genome shotgun (WGS) entry which is preliminary data.</text>
</comment>
<gene>
    <name evidence="1" type="ORF">SDC9_168984</name>
</gene>
<protein>
    <submittedName>
        <fullName evidence="1">Uncharacterized protein</fullName>
    </submittedName>
</protein>
<reference evidence="1" key="1">
    <citation type="submission" date="2019-08" db="EMBL/GenBank/DDBJ databases">
        <authorList>
            <person name="Kucharzyk K."/>
            <person name="Murdoch R.W."/>
            <person name="Higgins S."/>
            <person name="Loffler F."/>
        </authorList>
    </citation>
    <scope>NUCLEOTIDE SEQUENCE</scope>
</reference>
<accession>A0A645GC58</accession>
<organism evidence="1">
    <name type="scientific">bioreactor metagenome</name>
    <dbReference type="NCBI Taxonomy" id="1076179"/>
    <lineage>
        <taxon>unclassified sequences</taxon>
        <taxon>metagenomes</taxon>
        <taxon>ecological metagenomes</taxon>
    </lineage>
</organism>